<dbReference type="SMART" id="SM00292">
    <property type="entry name" value="BRCT"/>
    <property type="match status" value="4"/>
</dbReference>
<feature type="region of interest" description="Disordered" evidence="1">
    <location>
        <begin position="643"/>
        <end position="978"/>
    </location>
</feature>
<proteinExistence type="predicted"/>
<feature type="region of interest" description="Disordered" evidence="1">
    <location>
        <begin position="530"/>
        <end position="551"/>
    </location>
</feature>
<dbReference type="GO" id="GO:0035361">
    <property type="term" value="C:Cul8-RING ubiquitin ligase complex"/>
    <property type="evidence" value="ECO:0007669"/>
    <property type="project" value="TreeGrafter"/>
</dbReference>
<dbReference type="PROSITE" id="PS50172">
    <property type="entry name" value="BRCT"/>
    <property type="match status" value="3"/>
</dbReference>
<feature type="compositionally biased region" description="Basic and acidic residues" evidence="1">
    <location>
        <begin position="968"/>
        <end position="978"/>
    </location>
</feature>
<feature type="domain" description="BRCT" evidence="2">
    <location>
        <begin position="342"/>
        <end position="426"/>
    </location>
</feature>
<feature type="domain" description="BRCT" evidence="2">
    <location>
        <begin position="92"/>
        <end position="172"/>
    </location>
</feature>
<dbReference type="Gene3D" id="3.40.50.10190">
    <property type="entry name" value="BRCT domain"/>
    <property type="match status" value="3"/>
</dbReference>
<dbReference type="PANTHER" id="PTHR47667">
    <property type="entry name" value="REGULATOR OF TY1 TRANSPOSITION PROTEIN 107"/>
    <property type="match status" value="1"/>
</dbReference>
<sequence>MAALLADVRYFISRTLRPERRQAYAEALDSAGALAVSLDDPALTHLVASTPPSDDALERLPQDSAAHVVTPAWVERSIVLKALQPPEFYSTDPAFLFSGITATATDMSPHDLELLSAAITALGGQWRTTLTRDVTHLFALSTGSLHYETAMHFQDSTHMKILVPHWFEDSIRLGIKGLPTDEYEWPEPAVFKGRVLDGAQDSSRPAYRLSAEKKAYFETALASGSDLPYTRVAPRNVWNGLRVLLSSSLGLTESQREAHEADIRREGGLVVELPRNSSSQMMEDEAEKVREADVFVTRHRAGSAYVKAYKLNKTIGSLTWLWFVRASGTLSRPTDQLLHYPIPKKPIEGFSSHIITITNYTGKHREYLKKLIATMGAEFTPSMSSKNTVVIAAFVSGTKTAKATSWSIPVVNHTWLEDCFVQWRALTPAREKYIIFPPGMDFSQLLADRGLGGRVGFEPGELEALETENQAAPEREADVGRASALSGTANSARDAREVEKAVDGFDNVVGDVSIAGHLDVEMRVDEDVEMITDDGTGGRQKGRSVAPTDRKPARIADREEQLDADRASINEPSTSLVSPSKPLRRYSRKGNKVVLHGHSEEPVTRLGPPTRAPAKDKMQTAAGESTQYQRFLYIDSLVGSGARERQKLPQISSDEEDPMDVDDLPVKSKNSNINVPAGKGSRPPRKRPADETDPEDEHEKPASRSEVSASVETAASPVKATRTPTKRLSVVLPTVTNVYSPSKGGRTSPRKAVAPTTSVRAETAETLTHSPAKRDRLPASPKKVQLSVNFDSESELSPPVKSRRKKSPAPSAPVAGPSRMGSSPPPLGRTPSKRSAASRATQKLRDEIMPDVLSFQKEMKRGNVRGLGESEPTSAKGKEKEKEREKEAGGVLKTPKLDKAKGRKRLSAARDDDTIADEEPEKKRPRTTSTGGKNGKTHRPGHAPEELEGEVEEAKSKARRKPASKGRVSVDEASAKPM</sequence>
<feature type="region of interest" description="Disordered" evidence="1">
    <location>
        <begin position="468"/>
        <end position="496"/>
    </location>
</feature>
<evidence type="ECO:0000313" key="4">
    <source>
        <dbReference type="Proteomes" id="UP000006352"/>
    </source>
</evidence>
<dbReference type="InParanoid" id="J4HXU4"/>
<name>J4HXU4_9APHY</name>
<dbReference type="InterPro" id="IPR036420">
    <property type="entry name" value="BRCT_dom_sf"/>
</dbReference>
<feature type="compositionally biased region" description="Basic and acidic residues" evidence="1">
    <location>
        <begin position="876"/>
        <end position="888"/>
    </location>
</feature>
<evidence type="ECO:0000313" key="3">
    <source>
        <dbReference type="EMBL" id="CCM03482.1"/>
    </source>
</evidence>
<evidence type="ECO:0000259" key="2">
    <source>
        <dbReference type="PROSITE" id="PS50172"/>
    </source>
</evidence>
<dbReference type="Proteomes" id="UP000006352">
    <property type="component" value="Unassembled WGS sequence"/>
</dbReference>
<dbReference type="CDD" id="cd18436">
    <property type="entry name" value="BRCT_BRC1_like_rpt2"/>
    <property type="match status" value="1"/>
</dbReference>
<dbReference type="HOGENOM" id="CLU_002149_1_0_1"/>
<accession>J4HXU4</accession>
<feature type="compositionally biased region" description="Acidic residues" evidence="1">
    <location>
        <begin position="653"/>
        <end position="663"/>
    </location>
</feature>
<feature type="region of interest" description="Disordered" evidence="1">
    <location>
        <begin position="563"/>
        <end position="624"/>
    </location>
</feature>
<evidence type="ECO:0000256" key="1">
    <source>
        <dbReference type="SAM" id="MobiDB-lite"/>
    </source>
</evidence>
<dbReference type="GeneID" id="24098393"/>
<dbReference type="GO" id="GO:1990683">
    <property type="term" value="P:DNA double-strand break attachment to nuclear envelope"/>
    <property type="evidence" value="ECO:0007669"/>
    <property type="project" value="TreeGrafter"/>
</dbReference>
<dbReference type="GO" id="GO:0006302">
    <property type="term" value="P:double-strand break repair"/>
    <property type="evidence" value="ECO:0007669"/>
    <property type="project" value="TreeGrafter"/>
</dbReference>
<feature type="compositionally biased region" description="Polar residues" evidence="1">
    <location>
        <begin position="755"/>
        <end position="769"/>
    </location>
</feature>
<keyword evidence="4" id="KW-1185">Reference proteome</keyword>
<feature type="compositionally biased region" description="Low complexity" evidence="1">
    <location>
        <begin position="808"/>
        <end position="818"/>
    </location>
</feature>
<gene>
    <name evidence="3" type="ORF">FIBRA_05616</name>
</gene>
<dbReference type="Pfam" id="PF12738">
    <property type="entry name" value="PTCB-BRCT"/>
    <property type="match status" value="2"/>
</dbReference>
<feature type="compositionally biased region" description="Low complexity" evidence="1">
    <location>
        <begin position="704"/>
        <end position="716"/>
    </location>
</feature>
<dbReference type="OrthoDB" id="342264at2759"/>
<dbReference type="SUPFAM" id="SSF52113">
    <property type="entry name" value="BRCT domain"/>
    <property type="match status" value="3"/>
</dbReference>
<dbReference type="InterPro" id="IPR001357">
    <property type="entry name" value="BRCT_dom"/>
</dbReference>
<reference evidence="3 4" key="1">
    <citation type="journal article" date="2012" name="Appl. Environ. Microbiol.">
        <title>Short-read sequencing for genomic analysis of the brown rot fungus Fibroporia radiculosa.</title>
        <authorList>
            <person name="Tang J.D."/>
            <person name="Perkins A.D."/>
            <person name="Sonstegard T.S."/>
            <person name="Schroeder S.G."/>
            <person name="Burgess S.C."/>
            <person name="Diehl S.V."/>
        </authorList>
    </citation>
    <scope>NUCLEOTIDE SEQUENCE [LARGE SCALE GENOMIC DNA]</scope>
    <source>
        <strain evidence="3 4">TFFH 294</strain>
    </source>
</reference>
<dbReference type="GO" id="GO:0005634">
    <property type="term" value="C:nucleus"/>
    <property type="evidence" value="ECO:0007669"/>
    <property type="project" value="TreeGrafter"/>
</dbReference>
<protein>
    <recommendedName>
        <fullName evidence="2">BRCT domain-containing protein</fullName>
    </recommendedName>
</protein>
<dbReference type="PANTHER" id="PTHR47667:SF1">
    <property type="entry name" value="REGULATOR OF TY1 TRANSPOSITION PROTEIN 107"/>
    <property type="match status" value="1"/>
</dbReference>
<dbReference type="AlphaFoldDB" id="J4HXU4"/>
<feature type="compositionally biased region" description="Basic residues" evidence="1">
    <location>
        <begin position="582"/>
        <end position="591"/>
    </location>
</feature>
<dbReference type="RefSeq" id="XP_012182765.1">
    <property type="nucleotide sequence ID" value="XM_012327375.1"/>
</dbReference>
<organism evidence="3 4">
    <name type="scientific">Fibroporia radiculosa</name>
    <dbReference type="NCBI Taxonomy" id="599839"/>
    <lineage>
        <taxon>Eukaryota</taxon>
        <taxon>Fungi</taxon>
        <taxon>Dikarya</taxon>
        <taxon>Basidiomycota</taxon>
        <taxon>Agaricomycotina</taxon>
        <taxon>Agaricomycetes</taxon>
        <taxon>Polyporales</taxon>
        <taxon>Fibroporiaceae</taxon>
        <taxon>Fibroporia</taxon>
    </lineage>
</organism>
<dbReference type="EMBL" id="HE797115">
    <property type="protein sequence ID" value="CCM03482.1"/>
    <property type="molecule type" value="Genomic_DNA"/>
</dbReference>
<dbReference type="InterPro" id="IPR053036">
    <property type="entry name" value="CellCycle_DNARepair_Reg"/>
</dbReference>
<dbReference type="STRING" id="599839.J4HXU4"/>
<feature type="domain" description="BRCT" evidence="2">
    <location>
        <begin position="1"/>
        <end position="91"/>
    </location>
</feature>